<accession>A0ABW2C701</accession>
<dbReference type="Proteomes" id="UP001596337">
    <property type="component" value="Unassembled WGS sequence"/>
</dbReference>
<dbReference type="EMBL" id="JBHSXX010000001">
    <property type="protein sequence ID" value="MFC6870609.1"/>
    <property type="molecule type" value="Genomic_DNA"/>
</dbReference>
<feature type="compositionally biased region" description="Low complexity" evidence="1">
    <location>
        <begin position="33"/>
        <end position="49"/>
    </location>
</feature>
<name>A0ABW2C701_9PSEU</name>
<feature type="compositionally biased region" description="Low complexity" evidence="1">
    <location>
        <begin position="281"/>
        <end position="295"/>
    </location>
</feature>
<protein>
    <recommendedName>
        <fullName evidence="5">LppX_LprAFG lipoprotein</fullName>
    </recommendedName>
</protein>
<comment type="caution">
    <text evidence="3">The sequence shown here is derived from an EMBL/GenBank/DDBJ whole genome shotgun (WGS) entry which is preliminary data.</text>
</comment>
<feature type="region of interest" description="Disordered" evidence="1">
    <location>
        <begin position="24"/>
        <end position="49"/>
    </location>
</feature>
<sequence>MHRSTVVSGLLGCALVVGACSNGDNGSGDGQPDDAQTGDTGTGQQAGEAQQLAATSMEQVATEEFVKFGLELDVGGQQISGKGTGRYADDPATNAVLSSQGQQLEVVLVGDSAFAKVPDQMRQMMESGAQWVDLARDQQAAQMMGGVDMLAKQADPTSVLTQVKQAGDVKESEQVDLDGETATKHTFQIRLDKLSDAFPAGLTKEAIKPLTDAGVESYGMRLWMNDNDLPIRAVMDLTDVYAAAAKMGGQPAPDGRSTSTMTYSAWGEPVEIEAPPENKVGQMPQIPQQPGGQQPPEAPPTN</sequence>
<keyword evidence="4" id="KW-1185">Reference proteome</keyword>
<evidence type="ECO:0000313" key="3">
    <source>
        <dbReference type="EMBL" id="MFC6870609.1"/>
    </source>
</evidence>
<organism evidence="3 4">
    <name type="scientific">Haloechinothrix salitolerans</name>
    <dbReference type="NCBI Taxonomy" id="926830"/>
    <lineage>
        <taxon>Bacteria</taxon>
        <taxon>Bacillati</taxon>
        <taxon>Actinomycetota</taxon>
        <taxon>Actinomycetes</taxon>
        <taxon>Pseudonocardiales</taxon>
        <taxon>Pseudonocardiaceae</taxon>
        <taxon>Haloechinothrix</taxon>
    </lineage>
</organism>
<gene>
    <name evidence="3" type="ORF">ACFQGD_26100</name>
</gene>
<feature type="chain" id="PRO_5046242959" description="LppX_LprAFG lipoprotein" evidence="2">
    <location>
        <begin position="20"/>
        <end position="302"/>
    </location>
</feature>
<dbReference type="PROSITE" id="PS51257">
    <property type="entry name" value="PROKAR_LIPOPROTEIN"/>
    <property type="match status" value="1"/>
</dbReference>
<dbReference type="SUPFAM" id="SSF89392">
    <property type="entry name" value="Prokaryotic lipoproteins and lipoprotein localization factors"/>
    <property type="match status" value="1"/>
</dbReference>
<evidence type="ECO:0000313" key="4">
    <source>
        <dbReference type="Proteomes" id="UP001596337"/>
    </source>
</evidence>
<dbReference type="RefSeq" id="WP_345399860.1">
    <property type="nucleotide sequence ID" value="NZ_BAABLA010000095.1"/>
</dbReference>
<evidence type="ECO:0000256" key="2">
    <source>
        <dbReference type="SAM" id="SignalP"/>
    </source>
</evidence>
<feature type="region of interest" description="Disordered" evidence="1">
    <location>
        <begin position="267"/>
        <end position="302"/>
    </location>
</feature>
<evidence type="ECO:0008006" key="5">
    <source>
        <dbReference type="Google" id="ProtNLM"/>
    </source>
</evidence>
<feature type="signal peptide" evidence="2">
    <location>
        <begin position="1"/>
        <end position="19"/>
    </location>
</feature>
<reference evidence="4" key="1">
    <citation type="journal article" date="2019" name="Int. J. Syst. Evol. Microbiol.">
        <title>The Global Catalogue of Microorganisms (GCM) 10K type strain sequencing project: providing services to taxonomists for standard genome sequencing and annotation.</title>
        <authorList>
            <consortium name="The Broad Institute Genomics Platform"/>
            <consortium name="The Broad Institute Genome Sequencing Center for Infectious Disease"/>
            <person name="Wu L."/>
            <person name="Ma J."/>
        </authorList>
    </citation>
    <scope>NUCLEOTIDE SEQUENCE [LARGE SCALE GENOMIC DNA]</scope>
    <source>
        <strain evidence="4">KCTC 32255</strain>
    </source>
</reference>
<proteinExistence type="predicted"/>
<dbReference type="Gene3D" id="2.50.20.20">
    <property type="match status" value="1"/>
</dbReference>
<evidence type="ECO:0000256" key="1">
    <source>
        <dbReference type="SAM" id="MobiDB-lite"/>
    </source>
</evidence>
<dbReference type="InterPro" id="IPR029046">
    <property type="entry name" value="LolA/LolB/LppX"/>
</dbReference>
<keyword evidence="2" id="KW-0732">Signal</keyword>